<keyword evidence="10" id="KW-0496">Mitochondrion</keyword>
<dbReference type="InterPro" id="IPR001313">
    <property type="entry name" value="Pumilio_RNA-bd_rpt"/>
</dbReference>
<feature type="compositionally biased region" description="Gly residues" evidence="16">
    <location>
        <begin position="1183"/>
        <end position="1199"/>
    </location>
</feature>
<evidence type="ECO:0000256" key="15">
    <source>
        <dbReference type="PROSITE-ProRule" id="PRU00317"/>
    </source>
</evidence>
<comment type="caution">
    <text evidence="19">The sequence shown here is derived from an EMBL/GenBank/DDBJ whole genome shotgun (WGS) entry which is preliminary data.</text>
</comment>
<dbReference type="KEGG" id="chig:CH63R_02463"/>
<dbReference type="EMBL" id="LTAN01000002">
    <property type="protein sequence ID" value="OBR13737.1"/>
    <property type="molecule type" value="Genomic_DNA"/>
</dbReference>
<keyword evidence="9" id="KW-0175">Coiled coil</keyword>
<dbReference type="VEuPathDB" id="FungiDB:CH63R_02463"/>
<name>A0A1B7YNV3_COLHI</name>
<evidence type="ECO:0000256" key="5">
    <source>
        <dbReference type="ARBA" id="ARBA00022692"/>
    </source>
</evidence>
<accession>A0A1B7YNV3</accession>
<dbReference type="InterPro" id="IPR033133">
    <property type="entry name" value="PUM-HD"/>
</dbReference>
<feature type="repeat" description="Pumilio" evidence="15">
    <location>
        <begin position="804"/>
        <end position="839"/>
    </location>
</feature>
<feature type="compositionally biased region" description="Polar residues" evidence="16">
    <location>
        <begin position="458"/>
        <end position="481"/>
    </location>
</feature>
<comment type="similarity">
    <text evidence="13">Belongs to the PUF3 family.</text>
</comment>
<evidence type="ECO:0000256" key="14">
    <source>
        <dbReference type="ARBA" id="ARBA00081811"/>
    </source>
</evidence>
<dbReference type="Pfam" id="PF07798">
    <property type="entry name" value="CCDC90-like"/>
    <property type="match status" value="1"/>
</dbReference>
<keyword evidence="11 17" id="KW-0472">Membrane</keyword>
<reference evidence="20" key="1">
    <citation type="journal article" date="2017" name="BMC Genomics">
        <title>Gapless genome assembly of Colletotrichum higginsianum reveals chromosome structure and association of transposable elements with secondary metabolite gene clusters.</title>
        <authorList>
            <person name="Dallery J.-F."/>
            <person name="Lapalu N."/>
            <person name="Zampounis A."/>
            <person name="Pigne S."/>
            <person name="Luyten I."/>
            <person name="Amselem J."/>
            <person name="Wittenberg A.H.J."/>
            <person name="Zhou S."/>
            <person name="de Queiroz M.V."/>
            <person name="Robin G.P."/>
            <person name="Auger A."/>
            <person name="Hainaut M."/>
            <person name="Henrissat B."/>
            <person name="Kim K.-T."/>
            <person name="Lee Y.-H."/>
            <person name="Lespinet O."/>
            <person name="Schwartz D.C."/>
            <person name="Thon M.R."/>
            <person name="O'Connell R.J."/>
        </authorList>
    </citation>
    <scope>NUCLEOTIDE SEQUENCE [LARGE SCALE GENOMIC DNA]</scope>
    <source>
        <strain evidence="20">IMI 349063</strain>
    </source>
</reference>
<dbReference type="InterPro" id="IPR011989">
    <property type="entry name" value="ARM-like"/>
</dbReference>
<evidence type="ECO:0000256" key="17">
    <source>
        <dbReference type="SAM" id="Phobius"/>
    </source>
</evidence>
<dbReference type="Pfam" id="PF00806">
    <property type="entry name" value="PUF"/>
    <property type="match status" value="8"/>
</dbReference>
<dbReference type="FunFam" id="1.25.10.10:FF:000004">
    <property type="entry name" value="Pumilio homolog 1 isoform 2"/>
    <property type="match status" value="1"/>
</dbReference>
<evidence type="ECO:0000313" key="19">
    <source>
        <dbReference type="EMBL" id="OBR13737.1"/>
    </source>
</evidence>
<keyword evidence="5 17" id="KW-0812">Transmembrane</keyword>
<feature type="transmembrane region" description="Helical" evidence="17">
    <location>
        <begin position="1375"/>
        <end position="1394"/>
    </location>
</feature>
<feature type="compositionally biased region" description="Low complexity" evidence="16">
    <location>
        <begin position="1043"/>
        <end position="1057"/>
    </location>
</feature>
<feature type="compositionally biased region" description="Low complexity" evidence="16">
    <location>
        <begin position="114"/>
        <end position="129"/>
    </location>
</feature>
<feature type="region of interest" description="Disordered" evidence="16">
    <location>
        <begin position="60"/>
        <end position="101"/>
    </location>
</feature>
<evidence type="ECO:0000256" key="12">
    <source>
        <dbReference type="ARBA" id="ARBA00024893"/>
    </source>
</evidence>
<keyword evidence="7" id="KW-0694">RNA-binding</keyword>
<dbReference type="GeneID" id="28861545"/>
<dbReference type="PROSITE" id="PS50302">
    <property type="entry name" value="PUM"/>
    <property type="match status" value="8"/>
</dbReference>
<dbReference type="Gene3D" id="1.25.10.10">
    <property type="entry name" value="Leucine-rich Repeat Variant"/>
    <property type="match status" value="1"/>
</dbReference>
<sequence>MSGASVAQDSCREFRVAQIFKVPTPTAFYQLHPRYLTHLAYPPTSAPLHLCTTPPVPSIPCPGQVDKNQDPRRRSSRFSSPLQTSLSTPPSSLQPPLPSQSVVVPVDASSLQFASQAPAPAPAPSTSATCTLNPNSKGGDDGRQTTGAPTRAAIAIAHLETLDPPLPLHPRPSTLDRTRATVSAAKQRPPANMTTTPRHGPWLESLTRRSELRLDLANRSKKLASRLVTSHLPPIPSLFSHMAATLLTCHVLQARPTGRYGSFPMANGQNEKQAPAVPPTFAASNLYSQNIWTSTYGGAKRDTRGPEDSFPGQPSGSSALRENSEAETWGQRPWNQDSQTRTASGSASPNRTRDSLHSTTSFFDNNAVGQGRSLINGRPKSYLEDDKENTAFAPSYNSPFDATYARQEKRGSKDNAYLSLGVVGAPSRDSSIPPSRQSDDSQHHSPPAFRDTFGYGHTPSNSITSSRPVIPGHSSSFPTQTTNNRAFMANGRQMDDADLASQFKKSLTLDEAQSLAASAQNFQFNPVSQPWRGDVAATGDVYADAMAQYLPHNKRSSVVGASGGQYRVVASPKTFPPQSSDPWAQRQSPRDLRMVPDGDRRTPVPAFMQAQAPAFYPGPYYSPNFAGQYPPQMFDPYGRPSLPLPGYGLHMAPYSIPGVMPVRPGKDQDPGKGVRSLLLEEFRSSSKSNKRYELKDIYGHVVEFSGDQHGSRFIQQKLETANSDEKDQVFREIEPNAIQLMKDVFGNYVIQKFFEHGNQVQKKVLASQMKGKVVDLSMQMYACRVVQKALEHVLVEQQAELVKELEPEILKVVKDQNGNHVVQKIIELVPRQYIDFVMDSFRGQVSQLAAHMYACRVIQRMLEYGTEQDKETILAELHSSTQVLITDQYGNYVVQHIIEHGKSEDRSRIIQLVIAQLVTLSKHKFASNVVEKCIQYGTAEERKGIREQIISHAADGTSSLQLMMKDQYGNYVIQKLLNQLEGAEREAFVEEMRPQFNTLRKTSTSRQLAAIDRLIYATQTPPSKSGGSQADSTAPTPVLTMEPNSPQSSSPPSTSASAVGEVAEDDNHKISARGGVSLKVEAGDRRGAATGVRRVRPDAGGATVRLRAAARKGHRARGDDDEDDDDDGDKSRAGGGGCVQGGYRRRAGPAGRPERGDEEDYGIFPPAAAVAIAIANVVADGGSGRGGRGQGGEAGGAGPGEEERAARGDPAHGPAGGGGEAAPAHVADADLERGGYSKEQSITLMKAIRAILAQNLDVAQESLVSKSDVENETYLFRAACSELSTEVRNNQKLADEEMRQKRTLLQHEVDILTQSLNQELLTLNDNVRGMFNDRKMAVREEQKAGDSVIQQINYKISLHLSSDAKSEIEGLRWILIRRSVIGILFMAVLTLGTLRYGTYVSHAKQAEADRVRKQAEMIKMADGKRDHSSAPDAAEILAAN</sequence>
<feature type="region of interest" description="Disordered" evidence="16">
    <location>
        <begin position="297"/>
        <end position="382"/>
    </location>
</feature>
<feature type="region of interest" description="Disordered" evidence="16">
    <location>
        <begin position="182"/>
        <end position="201"/>
    </location>
</feature>
<dbReference type="GO" id="GO:0005739">
    <property type="term" value="C:mitochondrion"/>
    <property type="evidence" value="ECO:0007669"/>
    <property type="project" value="UniProtKB-SubCell"/>
</dbReference>
<keyword evidence="4" id="KW-0963">Cytoplasm</keyword>
<feature type="compositionally biased region" description="Acidic residues" evidence="16">
    <location>
        <begin position="1119"/>
        <end position="1128"/>
    </location>
</feature>
<protein>
    <recommendedName>
        <fullName evidence="14">Pumilio homology domain family member 3</fullName>
    </recommendedName>
</protein>
<comment type="function">
    <text evidence="12">RNA-binding nucleolar protein required for pre-rRNA processing. Involved in production of 18S rRNA and assembly of small ribosomal subunit.</text>
</comment>
<evidence type="ECO:0000256" key="11">
    <source>
        <dbReference type="ARBA" id="ARBA00023136"/>
    </source>
</evidence>
<feature type="compositionally biased region" description="Low complexity" evidence="16">
    <location>
        <begin position="77"/>
        <end position="91"/>
    </location>
</feature>
<evidence type="ECO:0000256" key="2">
    <source>
        <dbReference type="ARBA" id="ARBA00004370"/>
    </source>
</evidence>
<feature type="region of interest" description="Disordered" evidence="16">
    <location>
        <begin position="572"/>
        <end position="592"/>
    </location>
</feature>
<feature type="compositionally biased region" description="Polar residues" evidence="16">
    <location>
        <begin position="357"/>
        <end position="368"/>
    </location>
</feature>
<feature type="region of interest" description="Disordered" evidence="16">
    <location>
        <begin position="423"/>
        <end position="481"/>
    </location>
</feature>
<dbReference type="Gene3D" id="1.20.5.340">
    <property type="match status" value="1"/>
</dbReference>
<feature type="compositionally biased region" description="Polar residues" evidence="16">
    <location>
        <begin position="312"/>
        <end position="321"/>
    </location>
</feature>
<dbReference type="PROSITE" id="PS50303">
    <property type="entry name" value="PUM_HD"/>
    <property type="match status" value="1"/>
</dbReference>
<feature type="repeat" description="Pumilio" evidence="15">
    <location>
        <begin position="912"/>
        <end position="947"/>
    </location>
</feature>
<dbReference type="GO" id="GO:0003730">
    <property type="term" value="F:mRNA 3'-UTR binding"/>
    <property type="evidence" value="ECO:0007669"/>
    <property type="project" value="TreeGrafter"/>
</dbReference>
<evidence type="ECO:0000256" key="4">
    <source>
        <dbReference type="ARBA" id="ARBA00022490"/>
    </source>
</evidence>
<evidence type="ECO:0000256" key="8">
    <source>
        <dbReference type="ARBA" id="ARBA00022989"/>
    </source>
</evidence>
<organism evidence="19 20">
    <name type="scientific">Colletotrichum higginsianum (strain IMI 349063)</name>
    <name type="common">Crucifer anthracnose fungus</name>
    <dbReference type="NCBI Taxonomy" id="759273"/>
    <lineage>
        <taxon>Eukaryota</taxon>
        <taxon>Fungi</taxon>
        <taxon>Dikarya</taxon>
        <taxon>Ascomycota</taxon>
        <taxon>Pezizomycotina</taxon>
        <taxon>Sordariomycetes</taxon>
        <taxon>Hypocreomycetidae</taxon>
        <taxon>Glomerellales</taxon>
        <taxon>Glomerellaceae</taxon>
        <taxon>Colletotrichum</taxon>
        <taxon>Colletotrichum destructivum species complex</taxon>
    </lineage>
</organism>
<feature type="compositionally biased region" description="Polar residues" evidence="16">
    <location>
        <begin position="1018"/>
        <end position="1035"/>
    </location>
</feature>
<evidence type="ECO:0000313" key="20">
    <source>
        <dbReference type="Proteomes" id="UP000092177"/>
    </source>
</evidence>
<dbReference type="Proteomes" id="UP000092177">
    <property type="component" value="Chromosome 2"/>
</dbReference>
<evidence type="ECO:0000256" key="9">
    <source>
        <dbReference type="ARBA" id="ARBA00023054"/>
    </source>
</evidence>
<dbReference type="RefSeq" id="XP_018162254.1">
    <property type="nucleotide sequence ID" value="XM_018297438.1"/>
</dbReference>
<feature type="region of interest" description="Disordered" evidence="16">
    <location>
        <begin position="114"/>
        <end position="147"/>
    </location>
</feature>
<evidence type="ECO:0000256" key="3">
    <source>
        <dbReference type="ARBA" id="ARBA00004496"/>
    </source>
</evidence>
<dbReference type="SMART" id="SM00025">
    <property type="entry name" value="Pumilio"/>
    <property type="match status" value="8"/>
</dbReference>
<dbReference type="PANTHER" id="PTHR12537">
    <property type="entry name" value="RNA BINDING PROTEIN PUMILIO-RELATED"/>
    <property type="match status" value="1"/>
</dbReference>
<feature type="compositionally biased region" description="Basic and acidic residues" evidence="16">
    <location>
        <begin position="1201"/>
        <end position="1210"/>
    </location>
</feature>
<keyword evidence="6" id="KW-0677">Repeat</keyword>
<gene>
    <name evidence="19" type="ORF">CH63R_02463</name>
</gene>
<keyword evidence="20" id="KW-1185">Reference proteome</keyword>
<dbReference type="OrthoDB" id="668540at2759"/>
<keyword evidence="8 17" id="KW-1133">Transmembrane helix</keyword>
<dbReference type="InterPro" id="IPR016024">
    <property type="entry name" value="ARM-type_fold"/>
</dbReference>
<feature type="repeat" description="Pumilio" evidence="15">
    <location>
        <begin position="948"/>
        <end position="990"/>
    </location>
</feature>
<feature type="repeat" description="Pumilio" evidence="15">
    <location>
        <begin position="732"/>
        <end position="767"/>
    </location>
</feature>
<feature type="domain" description="PUM-HD" evidence="18">
    <location>
        <begin position="674"/>
        <end position="1016"/>
    </location>
</feature>
<evidence type="ECO:0000256" key="16">
    <source>
        <dbReference type="SAM" id="MobiDB-lite"/>
    </source>
</evidence>
<feature type="compositionally biased region" description="Polar residues" evidence="16">
    <location>
        <begin position="576"/>
        <end position="587"/>
    </location>
</feature>
<dbReference type="GO" id="GO:0000288">
    <property type="term" value="P:nuclear-transcribed mRNA catabolic process, deadenylation-dependent decay"/>
    <property type="evidence" value="ECO:0007669"/>
    <property type="project" value="TreeGrafter"/>
</dbReference>
<feature type="region of interest" description="Disordered" evidence="16">
    <location>
        <begin position="1183"/>
        <end position="1223"/>
    </location>
</feature>
<feature type="compositionally biased region" description="Polar residues" evidence="16">
    <location>
        <begin position="333"/>
        <end position="350"/>
    </location>
</feature>
<dbReference type="InterPro" id="IPR033712">
    <property type="entry name" value="Pumilio_RNA-bd"/>
</dbReference>
<dbReference type="SUPFAM" id="SSF48371">
    <property type="entry name" value="ARM repeat"/>
    <property type="match status" value="1"/>
</dbReference>
<evidence type="ECO:0000256" key="1">
    <source>
        <dbReference type="ARBA" id="ARBA00004173"/>
    </source>
</evidence>
<proteinExistence type="inferred from homology"/>
<evidence type="ECO:0000256" key="10">
    <source>
        <dbReference type="ARBA" id="ARBA00023128"/>
    </source>
</evidence>
<dbReference type="CDD" id="cd07920">
    <property type="entry name" value="Pumilio"/>
    <property type="match status" value="1"/>
</dbReference>
<feature type="repeat" description="Pumilio" evidence="15">
    <location>
        <begin position="840"/>
        <end position="875"/>
    </location>
</feature>
<evidence type="ECO:0000256" key="13">
    <source>
        <dbReference type="ARBA" id="ARBA00060736"/>
    </source>
</evidence>
<feature type="repeat" description="Pumilio" evidence="15">
    <location>
        <begin position="876"/>
        <end position="911"/>
    </location>
</feature>
<feature type="repeat" description="Pumilio" evidence="15">
    <location>
        <begin position="768"/>
        <end position="803"/>
    </location>
</feature>
<feature type="repeat" description="Pumilio" evidence="15">
    <location>
        <begin position="696"/>
        <end position="731"/>
    </location>
</feature>
<evidence type="ECO:0000256" key="6">
    <source>
        <dbReference type="ARBA" id="ARBA00022737"/>
    </source>
</evidence>
<evidence type="ECO:0000259" key="18">
    <source>
        <dbReference type="PROSITE" id="PS50303"/>
    </source>
</evidence>
<dbReference type="InterPro" id="IPR024461">
    <property type="entry name" value="CCDC90-like"/>
</dbReference>
<evidence type="ECO:0000256" key="7">
    <source>
        <dbReference type="ARBA" id="ARBA00022884"/>
    </source>
</evidence>
<dbReference type="GO" id="GO:0016020">
    <property type="term" value="C:membrane"/>
    <property type="evidence" value="ECO:0007669"/>
    <property type="project" value="UniProtKB-SubCell"/>
</dbReference>
<feature type="region of interest" description="Disordered" evidence="16">
    <location>
        <begin position="1018"/>
        <end position="1161"/>
    </location>
</feature>
<dbReference type="PANTHER" id="PTHR12537:SF12">
    <property type="entry name" value="MATERNAL PROTEIN PUMILIO"/>
    <property type="match status" value="1"/>
</dbReference>
<comment type="subcellular location">
    <subcellularLocation>
        <location evidence="3">Cytoplasm</location>
    </subcellularLocation>
    <subcellularLocation>
        <location evidence="2">Membrane</location>
    </subcellularLocation>
    <subcellularLocation>
        <location evidence="1">Mitochondrion</location>
    </subcellularLocation>
</comment>